<dbReference type="InterPro" id="IPR036249">
    <property type="entry name" value="Thioredoxin-like_sf"/>
</dbReference>
<organism evidence="2 3">
    <name type="scientific">Aquimarina aggregata</name>
    <dbReference type="NCBI Taxonomy" id="1642818"/>
    <lineage>
        <taxon>Bacteria</taxon>
        <taxon>Pseudomonadati</taxon>
        <taxon>Bacteroidota</taxon>
        <taxon>Flavobacteriia</taxon>
        <taxon>Flavobacteriales</taxon>
        <taxon>Flavobacteriaceae</taxon>
        <taxon>Aquimarina</taxon>
    </lineage>
</organism>
<accession>A0A162FCW0</accession>
<keyword evidence="3" id="KW-1185">Reference proteome</keyword>
<comment type="caution">
    <text evidence="2">The sequence shown here is derived from an EMBL/GenBank/DDBJ whole genome shotgun (WGS) entry which is preliminary data.</text>
</comment>
<dbReference type="OrthoDB" id="9813770at2"/>
<dbReference type="PANTHER" id="PTHR13887:SF54">
    <property type="entry name" value="DSBA FAMILY PROTEIN"/>
    <property type="match status" value="1"/>
</dbReference>
<evidence type="ECO:0000259" key="1">
    <source>
        <dbReference type="Pfam" id="PF01323"/>
    </source>
</evidence>
<dbReference type="RefSeq" id="WP_066312183.1">
    <property type="nucleotide sequence ID" value="NZ_LQRT01000005.1"/>
</dbReference>
<proteinExistence type="predicted"/>
<dbReference type="Proteomes" id="UP000076715">
    <property type="component" value="Unassembled WGS sequence"/>
</dbReference>
<dbReference type="CDD" id="cd03025">
    <property type="entry name" value="DsbA_FrnE_like"/>
    <property type="match status" value="1"/>
</dbReference>
<dbReference type="SUPFAM" id="SSF52833">
    <property type="entry name" value="Thioredoxin-like"/>
    <property type="match status" value="1"/>
</dbReference>
<name>A0A162FCW0_9FLAO</name>
<reference evidence="2 3" key="1">
    <citation type="submission" date="2016-01" db="EMBL/GenBank/DDBJ databases">
        <title>The draft genome sequence of Aquimarina sp. RZW4-3-2.</title>
        <authorList>
            <person name="Wang Y."/>
        </authorList>
    </citation>
    <scope>NUCLEOTIDE SEQUENCE [LARGE SCALE GENOMIC DNA]</scope>
    <source>
        <strain evidence="2 3">RZW4-3-2</strain>
    </source>
</reference>
<feature type="domain" description="DSBA-like thioredoxin" evidence="1">
    <location>
        <begin position="6"/>
        <end position="206"/>
    </location>
</feature>
<dbReference type="GO" id="GO:0016491">
    <property type="term" value="F:oxidoreductase activity"/>
    <property type="evidence" value="ECO:0007669"/>
    <property type="project" value="InterPro"/>
</dbReference>
<gene>
    <name evidence="2" type="ORF">AWE51_21985</name>
</gene>
<dbReference type="Gene3D" id="3.40.30.10">
    <property type="entry name" value="Glutaredoxin"/>
    <property type="match status" value="1"/>
</dbReference>
<protein>
    <recommendedName>
        <fullName evidence="1">DSBA-like thioredoxin domain-containing protein</fullName>
    </recommendedName>
</protein>
<dbReference type="InterPro" id="IPR001853">
    <property type="entry name" value="DSBA-like_thioredoxin_dom"/>
</dbReference>
<dbReference type="PANTHER" id="PTHR13887">
    <property type="entry name" value="GLUTATHIONE S-TRANSFERASE KAPPA"/>
    <property type="match status" value="1"/>
</dbReference>
<dbReference type="AlphaFoldDB" id="A0A162FCW0"/>
<dbReference type="STRING" id="1642818.AWE51_21985"/>
<evidence type="ECO:0000313" key="2">
    <source>
        <dbReference type="EMBL" id="KZS41376.1"/>
    </source>
</evidence>
<dbReference type="Gene3D" id="1.10.472.60">
    <property type="entry name" value="putative protein disulfide isomerase domain"/>
    <property type="match status" value="1"/>
</dbReference>
<dbReference type="EMBL" id="LQRT01000005">
    <property type="protein sequence ID" value="KZS41376.1"/>
    <property type="molecule type" value="Genomic_DNA"/>
</dbReference>
<dbReference type="Pfam" id="PF01323">
    <property type="entry name" value="DSBA"/>
    <property type="match status" value="1"/>
</dbReference>
<evidence type="ECO:0000313" key="3">
    <source>
        <dbReference type="Proteomes" id="UP000076715"/>
    </source>
</evidence>
<sequence>MKKHKVTYYYDALCGWCYGFSPVIEKIYHKYKDMIDFEVVSGGLFLGDRVGAINDIAPYIKAGAYKTVEERTGTKFGEKFINESLEHNTMVLNSLPPAIALCVVKENYPEKEMAFAAMLHKAIYVDGVNPDDIANFSNYAQKLDINLDDFNTKIRDPKYVKIAKEEFATVASDGVRGYPATLLKNGEDRILLSNGYVDFEVLDHKLNQLI</sequence>